<dbReference type="AlphaFoldDB" id="A0A820MSP0"/>
<organism evidence="8 9">
    <name type="scientific">Rotaria sordida</name>
    <dbReference type="NCBI Taxonomy" id="392033"/>
    <lineage>
        <taxon>Eukaryota</taxon>
        <taxon>Metazoa</taxon>
        <taxon>Spiralia</taxon>
        <taxon>Gnathifera</taxon>
        <taxon>Rotifera</taxon>
        <taxon>Eurotatoria</taxon>
        <taxon>Bdelloidea</taxon>
        <taxon>Philodinida</taxon>
        <taxon>Philodinidae</taxon>
        <taxon>Rotaria</taxon>
    </lineage>
</organism>
<evidence type="ECO:0000313" key="8">
    <source>
        <dbReference type="EMBL" id="CAF4378977.1"/>
    </source>
</evidence>
<evidence type="ECO:0000256" key="4">
    <source>
        <dbReference type="ARBA" id="ARBA00022777"/>
    </source>
</evidence>
<dbReference type="SMART" id="SM00133">
    <property type="entry name" value="S_TK_X"/>
    <property type="match status" value="1"/>
</dbReference>
<evidence type="ECO:0000313" key="9">
    <source>
        <dbReference type="Proteomes" id="UP000663874"/>
    </source>
</evidence>
<keyword evidence="2" id="KW-0808">Transferase</keyword>
<feature type="compositionally biased region" description="Acidic residues" evidence="6">
    <location>
        <begin position="45"/>
        <end position="54"/>
    </location>
</feature>
<evidence type="ECO:0000256" key="1">
    <source>
        <dbReference type="ARBA" id="ARBA00022527"/>
    </source>
</evidence>
<evidence type="ECO:0000256" key="3">
    <source>
        <dbReference type="ARBA" id="ARBA00022741"/>
    </source>
</evidence>
<proteinExistence type="predicted"/>
<feature type="non-terminal residue" evidence="8">
    <location>
        <position position="141"/>
    </location>
</feature>
<keyword evidence="4" id="KW-0418">Kinase</keyword>
<sequence length="141" mass="16045">HSFCSSINWNTLLREKADFVPVLESPDDTSYFDTRQDRYKHFDDDNNNNDDDDNLSITTTNDSDSLFASFSSVSLKYVSELSGNSKQRYSPKQDNNDLILTKNVLRANSCTDSFSSNNSIQIDSTNNFQPLLMSKSMTNEK</sequence>
<dbReference type="EMBL" id="CAJOBE010058370">
    <property type="protein sequence ID" value="CAF4378977.1"/>
    <property type="molecule type" value="Genomic_DNA"/>
</dbReference>
<accession>A0A820MSP0</accession>
<feature type="domain" description="AGC-kinase C-terminal" evidence="7">
    <location>
        <begin position="5"/>
        <end position="82"/>
    </location>
</feature>
<reference evidence="8" key="1">
    <citation type="submission" date="2021-02" db="EMBL/GenBank/DDBJ databases">
        <authorList>
            <person name="Nowell W R."/>
        </authorList>
    </citation>
    <scope>NUCLEOTIDE SEQUENCE</scope>
</reference>
<keyword evidence="3" id="KW-0547">Nucleotide-binding</keyword>
<evidence type="ECO:0000256" key="6">
    <source>
        <dbReference type="SAM" id="MobiDB-lite"/>
    </source>
</evidence>
<dbReference type="Proteomes" id="UP000663874">
    <property type="component" value="Unassembled WGS sequence"/>
</dbReference>
<comment type="caution">
    <text evidence="8">The sequence shown here is derived from an EMBL/GenBank/DDBJ whole genome shotgun (WGS) entry which is preliminary data.</text>
</comment>
<keyword evidence="1" id="KW-0723">Serine/threonine-protein kinase</keyword>
<evidence type="ECO:0000259" key="7">
    <source>
        <dbReference type="PROSITE" id="PS51285"/>
    </source>
</evidence>
<protein>
    <recommendedName>
        <fullName evidence="7">AGC-kinase C-terminal domain-containing protein</fullName>
    </recommendedName>
</protein>
<evidence type="ECO:0000256" key="5">
    <source>
        <dbReference type="ARBA" id="ARBA00022840"/>
    </source>
</evidence>
<keyword evidence="5" id="KW-0067">ATP-binding</keyword>
<dbReference type="GO" id="GO:0004674">
    <property type="term" value="F:protein serine/threonine kinase activity"/>
    <property type="evidence" value="ECO:0007669"/>
    <property type="project" value="UniProtKB-KW"/>
</dbReference>
<name>A0A820MSP0_9BILA</name>
<dbReference type="GO" id="GO:0005524">
    <property type="term" value="F:ATP binding"/>
    <property type="evidence" value="ECO:0007669"/>
    <property type="project" value="UniProtKB-KW"/>
</dbReference>
<dbReference type="InterPro" id="IPR000961">
    <property type="entry name" value="AGC-kinase_C"/>
</dbReference>
<dbReference type="PROSITE" id="PS51285">
    <property type="entry name" value="AGC_KINASE_CTER"/>
    <property type="match status" value="1"/>
</dbReference>
<feature type="region of interest" description="Disordered" evidence="6">
    <location>
        <begin position="39"/>
        <end position="62"/>
    </location>
</feature>
<evidence type="ECO:0000256" key="2">
    <source>
        <dbReference type="ARBA" id="ARBA00022679"/>
    </source>
</evidence>
<feature type="non-terminal residue" evidence="8">
    <location>
        <position position="1"/>
    </location>
</feature>
<gene>
    <name evidence="8" type="ORF">FNK824_LOCUS43243</name>
</gene>